<protein>
    <recommendedName>
        <fullName evidence="4">DUF4230 domain-containing protein</fullName>
    </recommendedName>
</protein>
<accession>A0A4Q0P9E0</accession>
<gene>
    <name evidence="2" type="ORF">DSL99_3825</name>
</gene>
<evidence type="ECO:0000256" key="1">
    <source>
        <dbReference type="SAM" id="Phobius"/>
    </source>
</evidence>
<dbReference type="STRING" id="1122159.SAMN02745246_03836"/>
<dbReference type="InterPro" id="IPR025324">
    <property type="entry name" value="DUF4230"/>
</dbReference>
<name>A0A4Q0P9E0_9FLAO</name>
<dbReference type="Pfam" id="PF14014">
    <property type="entry name" value="DUF4230"/>
    <property type="match status" value="1"/>
</dbReference>
<keyword evidence="1" id="KW-0812">Transmembrane</keyword>
<keyword evidence="1" id="KW-1133">Transmembrane helix</keyword>
<dbReference type="RefSeq" id="WP_073100780.1">
    <property type="nucleotide sequence ID" value="NZ_JBALUR010000003.1"/>
</dbReference>
<dbReference type="AlphaFoldDB" id="A0A4Q0P9E0"/>
<sequence>MEYLFIGLVVGSVIAYLVFNRFNKSKRQQNAQQQSVVLMEKIRSVCKFITVEGDFSEIYHYQNVKDKWLNLFLGSKKALVLIDAKAYVGFDLTKIKMHPDVKNRTIVLTDFPQPELLSIETDFKYYDKKEGWANPFTSTDLTEINREAKQHIVDKVPQSGLYGEASKQALSTVSLMENLVQTIGWKLDYKALETAVEAPRLKEKDAAKAV</sequence>
<keyword evidence="1" id="KW-0472">Membrane</keyword>
<evidence type="ECO:0008006" key="4">
    <source>
        <dbReference type="Google" id="ProtNLM"/>
    </source>
</evidence>
<dbReference type="Proteomes" id="UP000290608">
    <property type="component" value="Unassembled WGS sequence"/>
</dbReference>
<organism evidence="2 3">
    <name type="scientific">Leeuwenhoekiella marinoflava</name>
    <dbReference type="NCBI Taxonomy" id="988"/>
    <lineage>
        <taxon>Bacteria</taxon>
        <taxon>Pseudomonadati</taxon>
        <taxon>Bacteroidota</taxon>
        <taxon>Flavobacteriia</taxon>
        <taxon>Flavobacteriales</taxon>
        <taxon>Flavobacteriaceae</taxon>
        <taxon>Leeuwenhoekiella</taxon>
    </lineage>
</organism>
<comment type="caution">
    <text evidence="2">The sequence shown here is derived from an EMBL/GenBank/DDBJ whole genome shotgun (WGS) entry which is preliminary data.</text>
</comment>
<evidence type="ECO:0000313" key="2">
    <source>
        <dbReference type="EMBL" id="RXG23161.1"/>
    </source>
</evidence>
<feature type="transmembrane region" description="Helical" evidence="1">
    <location>
        <begin position="6"/>
        <end position="23"/>
    </location>
</feature>
<evidence type="ECO:0000313" key="3">
    <source>
        <dbReference type="Proteomes" id="UP000290608"/>
    </source>
</evidence>
<proteinExistence type="predicted"/>
<dbReference type="EMBL" id="QOVL01000027">
    <property type="protein sequence ID" value="RXG23161.1"/>
    <property type="molecule type" value="Genomic_DNA"/>
</dbReference>
<reference evidence="2 3" key="1">
    <citation type="submission" date="2018-07" db="EMBL/GenBank/DDBJ databases">
        <title>Leeuwenhoekiella genomics.</title>
        <authorList>
            <person name="Tahon G."/>
            <person name="Willems A."/>
        </authorList>
    </citation>
    <scope>NUCLEOTIDE SEQUENCE [LARGE SCALE GENOMIC DNA]</scope>
    <source>
        <strain evidence="2 3">LMG 1345</strain>
    </source>
</reference>